<proteinExistence type="predicted"/>
<dbReference type="EMBL" id="UINC01132300">
    <property type="protein sequence ID" value="SVD14529.1"/>
    <property type="molecule type" value="Genomic_DNA"/>
</dbReference>
<evidence type="ECO:0008006" key="2">
    <source>
        <dbReference type="Google" id="ProtNLM"/>
    </source>
</evidence>
<gene>
    <name evidence="1" type="ORF">METZ01_LOCUS367383</name>
</gene>
<organism evidence="1">
    <name type="scientific">marine metagenome</name>
    <dbReference type="NCBI Taxonomy" id="408172"/>
    <lineage>
        <taxon>unclassified sequences</taxon>
        <taxon>metagenomes</taxon>
        <taxon>ecological metagenomes</taxon>
    </lineage>
</organism>
<dbReference type="SUPFAM" id="SSF55144">
    <property type="entry name" value="LigT-like"/>
    <property type="match status" value="1"/>
</dbReference>
<evidence type="ECO:0000313" key="1">
    <source>
        <dbReference type="EMBL" id="SVD14529.1"/>
    </source>
</evidence>
<reference evidence="1" key="1">
    <citation type="submission" date="2018-05" db="EMBL/GenBank/DDBJ databases">
        <authorList>
            <person name="Lanie J.A."/>
            <person name="Ng W.-L."/>
            <person name="Kazmierczak K.M."/>
            <person name="Andrzejewski T.M."/>
            <person name="Davidsen T.M."/>
            <person name="Wayne K.J."/>
            <person name="Tettelin H."/>
            <person name="Glass J.I."/>
            <person name="Rusch D."/>
            <person name="Podicherti R."/>
            <person name="Tsui H.-C.T."/>
            <person name="Winkler M.E."/>
        </authorList>
    </citation>
    <scope>NUCLEOTIDE SEQUENCE</scope>
</reference>
<protein>
    <recommendedName>
        <fullName evidence="2">Phosphoesterase HXTX domain-containing protein</fullName>
    </recommendedName>
</protein>
<dbReference type="InterPro" id="IPR009097">
    <property type="entry name" value="Cyclic_Pdiesterase"/>
</dbReference>
<accession>A0A382SX81</accession>
<sequence>MLWDRLTDLGFAREARPYQPHLTLCRKVGRAVETKLAKPVRWSASGFVLLESIAVDGRSSYQVVERFPSGR</sequence>
<dbReference type="AlphaFoldDB" id="A0A382SX81"/>
<name>A0A382SX81_9ZZZZ</name>
<dbReference type="Gene3D" id="3.90.1140.10">
    <property type="entry name" value="Cyclic phosphodiesterase"/>
    <property type="match status" value="1"/>
</dbReference>